<dbReference type="InterPro" id="IPR057564">
    <property type="entry name" value="HEAT_ATR"/>
</dbReference>
<evidence type="ECO:0000259" key="16">
    <source>
        <dbReference type="PROSITE" id="PS51190"/>
    </source>
</evidence>
<dbReference type="GO" id="GO:0005524">
    <property type="term" value="F:ATP binding"/>
    <property type="evidence" value="ECO:0007669"/>
    <property type="project" value="UniProtKB-KW"/>
</dbReference>
<dbReference type="Proteomes" id="UP000518752">
    <property type="component" value="Unassembled WGS sequence"/>
</dbReference>
<dbReference type="PROSITE" id="PS51189">
    <property type="entry name" value="FAT"/>
    <property type="match status" value="1"/>
</dbReference>
<dbReference type="SMART" id="SM00802">
    <property type="entry name" value="UME"/>
    <property type="match status" value="1"/>
</dbReference>
<comment type="subcellular location">
    <subcellularLocation>
        <location evidence="1">Nucleus</location>
    </subcellularLocation>
</comment>
<evidence type="ECO:0000256" key="11">
    <source>
        <dbReference type="ARBA" id="ARBA00023242"/>
    </source>
</evidence>
<dbReference type="InterPro" id="IPR000403">
    <property type="entry name" value="PI3/4_kinase_cat_dom"/>
</dbReference>
<sequence length="2375" mass="267744">MTGMPPPALIPKQNGPNIRSPENFLVHLRATIYEAFPSHENSRVVASENFTCVLLLTQMLDAFLISFSFNDLWNAQPERINLVQACLETTEIILNRVDGILFGHKDVNGSKELPKKLFNALFTVCHTLDLYSDTDIAPREGISMPSSLREIARRTVILTLRCMGGSHPTSVDEPLWKTLRSVMEELLSLSRDVIHPNIPLTFPLAVSLFRKPHLQPINPHAPHPSQERVMMVFSSEADISRFLSLIVDVTVNSLHPHVLCSWFLYDLQQKVDENVQAVFDYCLSSFSVSRAKALAHILSAVSLTRFEDTSRFSPLTALPFRLLRQRLLPGPSTGWEPVDTYFLGATRFPSLSKAEIVEILNLVREAEKVGVAIQHQTVAVAYIRACLSQMSPPRLLSLLDAIVEADLQGAEWTLLSGDLQTRIAEVETPIVVDTRIQPWREVFRKFVEKTAFPQDILDWMEDDDDQRYVQHSLDEVVSIYRTCDPPASNEARTSVLSAVMSLCDLLRGKSPLKWSTVQFCVVLATWLLQGPDVPVDTRRKVFMMVTGMLKLHVMNDDRDETLHPMARFFSRNLLDTNASVRLNVGKAICAMLALFGERNVNVWDRADDCFAMLYHIMDTGKLTVKETMILVVGGMAKDTSLHSDLVGQALCFLVAQMGRPNPVLRGSVCMQILEAAKSHNKVSAYPLLLPYMDRIAPFLVQRMCIQPAMLSETCRLMGLGVSDFLRTTMPKTLPVLFANEEHAVLEMLAKNLAQKPASLFLHNAHEILAHVFRKDRGGTEHAIEFITSFVSQSSSGKTRGVDIQSLVKSCVVPLLAELVTSLGDRRPQVTEEALAALRKVEKILTGSGHSDLGAFLKNYMLGLMSHINDMLQDVQGKKSVDVKKKILRSLGVLMFHTGSATASVAPQIMATFQTMVSVPELCEETLFSWHQFLTMLSAEEIAPHVGLTSAAFISSWPVLTSTAQSLVKKALQHLIMDKGSELATMNSLADLVDFSQIPELRDVHQQLLGLQGELTPKERLGLTLERAVTNNPAMVLQSLYELKQFMLVDHPEIIRDLVSGDIFDPIVGQILMTLLTAAGRDVEEGDPLRTLAFECLSVLGAVDPDRCELKVKESSMIVYQNFEDEEESIAFALHLITDLLVEAFRSASDMRYQSHLAFTIQELLRFCQFTPALVTRQSAPQRVRKRWNTLPKHVLETSPVEGLVYPERSTYREWIQLWTLYLISQVSGETAQKIFGVFPSVIRNKDVAVAHRLLPHLVLNVLLSGSGDSSTQIRLELLAVLEDQVNPMSTSSSDKRMLSAQAVFMLLDHLNRWLRKIRQDIANVKEKSNRHLHRVAEQLTRVDSIISNINQDLLAKAALQCKAYALSLMNFESRIVTLRTQNPDHHDLPAYYERLHEIYAALDEPDGMEGISTMILSPTLEHQIRHHESSGHWTSAQSCWEVRLQQSPDNVDYHLGLLRCLRNLGHYDTLRTHVRGVLTRNPDWQPTLAGFHIESAWMVGAWDDVQSIIDSSDVTKSQMVIGRLLLAMRSQESTAISQALTNARLVLGGPIAAAGPSNYRRSYEAMLDLHLTHELETIYITISTLPQRTSRVNPALENLSQVLTARLNTTLPTFRAREPILSMRRTAFALFDSPNSRIKEEIGKSWLASAKIARKAGQWQTAYSAMLQSEQSKTKYAFIESAKLVKAMGDPLHALQQLENSMHLHRLLEDQPDNVLDLTNDDDEGELQKTKSKVRLVRARWMNESERFDARTVLKTFKKATDLIPHRESGQYYLGQFQDECYKNLPPTERLTRGLKMNLSTIKAYAEAINLGTKYIYQTVPRLLTLWLDLGEENKIPGGNTTFQQINLAVAEAIKNSPIYKWFTAFPQIVSRIGHTNPEVYKLLARIIMKVIVSYPNQALWLFAAVIKSKKPARSQRGVDILNRIRNNPGSSKVPKLIDQSIEMTNELLELCNLNVDAILDKRKLTITRDFPRLAKMGKSEMIIPLQESLTASLPPVSSSESGHQPFPSDAPTFAGFAEEIEIMHSLAKPRKITIYGSDGQTYMFLGKPKDDLRKDARLMDFNAIINKLLKANSESRRRQLHIRTYGVVTLNEECGFIQWVRHTRPVRPILLKLYSNKQISPWSNEMAEVFARIKSISNEEPNKAAELFSKKVLSRIPPVFHEWFIETFPEPTAWLASRLTYARTAAVMSMVGFILGLGDRHCENILLDENTGDLIHVDFNCLFEKGKTLETPERVPFRLTQNLVDALGVTGVEGVFRTACEVTMQLLRDNKDSLMSVLDAFVHDPLVEWEEEKLRQESAERRNPQRKGVKDLSTLAKTALKGIDKKLRGLYRPGPERHAFEKEVSTSNLVQLLIQEATDMTNLGRMYPGWAPWH</sequence>
<evidence type="ECO:0000259" key="15">
    <source>
        <dbReference type="PROSITE" id="PS51189"/>
    </source>
</evidence>
<dbReference type="GO" id="GO:0005694">
    <property type="term" value="C:chromosome"/>
    <property type="evidence" value="ECO:0007669"/>
    <property type="project" value="TreeGrafter"/>
</dbReference>
<dbReference type="GO" id="GO:0006281">
    <property type="term" value="P:DNA repair"/>
    <property type="evidence" value="ECO:0007669"/>
    <property type="project" value="UniProtKB-KW"/>
</dbReference>
<keyword evidence="18" id="KW-1185">Reference proteome</keyword>
<organism evidence="17 18">
    <name type="scientific">Collybiopsis confluens</name>
    <dbReference type="NCBI Taxonomy" id="2823264"/>
    <lineage>
        <taxon>Eukaryota</taxon>
        <taxon>Fungi</taxon>
        <taxon>Dikarya</taxon>
        <taxon>Basidiomycota</taxon>
        <taxon>Agaricomycotina</taxon>
        <taxon>Agaricomycetes</taxon>
        <taxon>Agaricomycetidae</taxon>
        <taxon>Agaricales</taxon>
        <taxon>Marasmiineae</taxon>
        <taxon>Omphalotaceae</taxon>
        <taxon>Collybiopsis</taxon>
    </lineage>
</organism>
<dbReference type="Pfam" id="PF08064">
    <property type="entry name" value="UME"/>
    <property type="match status" value="1"/>
</dbReference>
<evidence type="ECO:0000256" key="8">
    <source>
        <dbReference type="ARBA" id="ARBA00022777"/>
    </source>
</evidence>
<feature type="domain" description="FAT" evidence="15">
    <location>
        <begin position="1353"/>
        <end position="1909"/>
    </location>
</feature>
<keyword evidence="7" id="KW-0227">DNA damage</keyword>
<dbReference type="InterPro" id="IPR014009">
    <property type="entry name" value="PIK_FAT"/>
</dbReference>
<dbReference type="PANTHER" id="PTHR11139">
    <property type="entry name" value="ATAXIA TELANGIECTASIA MUTATED ATM -RELATED"/>
    <property type="match status" value="1"/>
</dbReference>
<dbReference type="InterPro" id="IPR011989">
    <property type="entry name" value="ARM-like"/>
</dbReference>
<gene>
    <name evidence="17" type="ORF">D9757_001142</name>
</gene>
<evidence type="ECO:0000256" key="10">
    <source>
        <dbReference type="ARBA" id="ARBA00023204"/>
    </source>
</evidence>
<dbReference type="SUPFAM" id="SSF48452">
    <property type="entry name" value="TPR-like"/>
    <property type="match status" value="1"/>
</dbReference>
<dbReference type="InterPro" id="IPR003151">
    <property type="entry name" value="PIK-rel_kinase_FAT"/>
</dbReference>
<dbReference type="GO" id="GO:0000723">
    <property type="term" value="P:telomere maintenance"/>
    <property type="evidence" value="ECO:0007669"/>
    <property type="project" value="TreeGrafter"/>
</dbReference>
<dbReference type="SMART" id="SM00146">
    <property type="entry name" value="PI3Kc"/>
    <property type="match status" value="1"/>
</dbReference>
<dbReference type="EC" id="2.7.11.1" evidence="3"/>
<dbReference type="EMBL" id="JAACJN010000003">
    <property type="protein sequence ID" value="KAF5392994.1"/>
    <property type="molecule type" value="Genomic_DNA"/>
</dbReference>
<protein>
    <recommendedName>
        <fullName evidence="3">non-specific serine/threonine protein kinase</fullName>
        <ecNumber evidence="3">2.7.11.1</ecNumber>
    </recommendedName>
</protein>
<dbReference type="GO" id="GO:0000077">
    <property type="term" value="P:DNA damage checkpoint signaling"/>
    <property type="evidence" value="ECO:0007669"/>
    <property type="project" value="TreeGrafter"/>
</dbReference>
<evidence type="ECO:0000259" key="14">
    <source>
        <dbReference type="PROSITE" id="PS50290"/>
    </source>
</evidence>
<keyword evidence="5" id="KW-0808">Transferase</keyword>
<evidence type="ECO:0000313" key="17">
    <source>
        <dbReference type="EMBL" id="KAF5392994.1"/>
    </source>
</evidence>
<reference evidence="17 18" key="1">
    <citation type="journal article" date="2020" name="ISME J.">
        <title>Uncovering the hidden diversity of litter-decomposition mechanisms in mushroom-forming fungi.</title>
        <authorList>
            <person name="Floudas D."/>
            <person name="Bentzer J."/>
            <person name="Ahren D."/>
            <person name="Johansson T."/>
            <person name="Persson P."/>
            <person name="Tunlid A."/>
        </authorList>
    </citation>
    <scope>NUCLEOTIDE SEQUENCE [LARGE SCALE GENOMIC DNA]</scope>
    <source>
        <strain evidence="17 18">CBS 406.79</strain>
    </source>
</reference>
<keyword evidence="6" id="KW-0547">Nucleotide-binding</keyword>
<dbReference type="InterPro" id="IPR016024">
    <property type="entry name" value="ARM-type_fold"/>
</dbReference>
<dbReference type="InterPro" id="IPR011990">
    <property type="entry name" value="TPR-like_helical_dom_sf"/>
</dbReference>
<dbReference type="SMART" id="SM01343">
    <property type="entry name" value="FATC"/>
    <property type="match status" value="1"/>
</dbReference>
<dbReference type="Pfam" id="PF23593">
    <property type="entry name" value="HEAT_ATR"/>
    <property type="match status" value="1"/>
</dbReference>
<dbReference type="Pfam" id="PF25030">
    <property type="entry name" value="M-HEAT_ATR"/>
    <property type="match status" value="1"/>
</dbReference>
<evidence type="ECO:0000256" key="9">
    <source>
        <dbReference type="ARBA" id="ARBA00022840"/>
    </source>
</evidence>
<dbReference type="InterPro" id="IPR003152">
    <property type="entry name" value="FATC_dom"/>
</dbReference>
<evidence type="ECO:0000256" key="13">
    <source>
        <dbReference type="ARBA" id="ARBA00048679"/>
    </source>
</evidence>
<dbReference type="Pfam" id="PF02260">
    <property type="entry name" value="FATC"/>
    <property type="match status" value="1"/>
</dbReference>
<accession>A0A8H5MGH5</accession>
<evidence type="ECO:0000256" key="3">
    <source>
        <dbReference type="ARBA" id="ARBA00012513"/>
    </source>
</evidence>
<comment type="catalytic activity">
    <reaction evidence="12">
        <text>L-threonyl-[protein] + ATP = O-phospho-L-threonyl-[protein] + ADP + H(+)</text>
        <dbReference type="Rhea" id="RHEA:46608"/>
        <dbReference type="Rhea" id="RHEA-COMP:11060"/>
        <dbReference type="Rhea" id="RHEA-COMP:11605"/>
        <dbReference type="ChEBI" id="CHEBI:15378"/>
        <dbReference type="ChEBI" id="CHEBI:30013"/>
        <dbReference type="ChEBI" id="CHEBI:30616"/>
        <dbReference type="ChEBI" id="CHEBI:61977"/>
        <dbReference type="ChEBI" id="CHEBI:456216"/>
        <dbReference type="EC" id="2.7.11.1"/>
    </reaction>
</comment>
<keyword evidence="10" id="KW-0234">DNA repair</keyword>
<evidence type="ECO:0000256" key="4">
    <source>
        <dbReference type="ARBA" id="ARBA00022527"/>
    </source>
</evidence>
<dbReference type="PROSITE" id="PS51190">
    <property type="entry name" value="FATC"/>
    <property type="match status" value="1"/>
</dbReference>
<dbReference type="Gene3D" id="1.25.10.10">
    <property type="entry name" value="Leucine-rich Repeat Variant"/>
    <property type="match status" value="1"/>
</dbReference>
<evidence type="ECO:0000256" key="5">
    <source>
        <dbReference type="ARBA" id="ARBA00022679"/>
    </source>
</evidence>
<comment type="similarity">
    <text evidence="2">Belongs to the PI3/PI4-kinase family. ATM subfamily.</text>
</comment>
<dbReference type="InterPro" id="IPR012993">
    <property type="entry name" value="UME"/>
</dbReference>
<dbReference type="PANTHER" id="PTHR11139:SF125">
    <property type="entry name" value="SERINE_THREONINE-PROTEIN KINASE MEC1"/>
    <property type="match status" value="1"/>
</dbReference>
<evidence type="ECO:0000256" key="7">
    <source>
        <dbReference type="ARBA" id="ARBA00022763"/>
    </source>
</evidence>
<dbReference type="GO" id="GO:0005634">
    <property type="term" value="C:nucleus"/>
    <property type="evidence" value="ECO:0007669"/>
    <property type="project" value="UniProtKB-SubCell"/>
</dbReference>
<comment type="caution">
    <text evidence="17">The sequence shown here is derived from an EMBL/GenBank/DDBJ whole genome shotgun (WGS) entry which is preliminary data.</text>
</comment>
<name>A0A8H5MGH5_9AGAR</name>
<evidence type="ECO:0000313" key="18">
    <source>
        <dbReference type="Proteomes" id="UP000518752"/>
    </source>
</evidence>
<evidence type="ECO:0000256" key="2">
    <source>
        <dbReference type="ARBA" id="ARBA00010769"/>
    </source>
</evidence>
<dbReference type="InterPro" id="IPR050517">
    <property type="entry name" value="DDR_Repair_Kinase"/>
</dbReference>
<dbReference type="InterPro" id="IPR036940">
    <property type="entry name" value="PI3/4_kinase_cat_sf"/>
</dbReference>
<dbReference type="Gene3D" id="1.10.1070.11">
    <property type="entry name" value="Phosphatidylinositol 3-/4-kinase, catalytic domain"/>
    <property type="match status" value="1"/>
</dbReference>
<dbReference type="Pfam" id="PF02259">
    <property type="entry name" value="FAT"/>
    <property type="match status" value="1"/>
</dbReference>
<dbReference type="CDD" id="cd00892">
    <property type="entry name" value="PIKKc_ATR"/>
    <property type="match status" value="1"/>
</dbReference>
<keyword evidence="11" id="KW-0539">Nucleus</keyword>
<dbReference type="Gene3D" id="3.30.1010.10">
    <property type="entry name" value="Phosphatidylinositol 3-kinase Catalytic Subunit, Chain A, domain 4"/>
    <property type="match status" value="1"/>
</dbReference>
<dbReference type="SUPFAM" id="SSF48371">
    <property type="entry name" value="ARM repeat"/>
    <property type="match status" value="1"/>
</dbReference>
<dbReference type="OrthoDB" id="381190at2759"/>
<dbReference type="InterPro" id="IPR011009">
    <property type="entry name" value="Kinase-like_dom_sf"/>
</dbReference>
<feature type="domain" description="PI3K/PI4K catalytic" evidence="14">
    <location>
        <begin position="2017"/>
        <end position="2336"/>
    </location>
</feature>
<dbReference type="Gene3D" id="1.25.40.10">
    <property type="entry name" value="Tetratricopeptide repeat domain"/>
    <property type="match status" value="1"/>
</dbReference>
<proteinExistence type="inferred from homology"/>
<feature type="domain" description="FATC" evidence="16">
    <location>
        <begin position="2343"/>
        <end position="2375"/>
    </location>
</feature>
<dbReference type="InterPro" id="IPR056802">
    <property type="entry name" value="ATR-like_M-HEAT"/>
</dbReference>
<dbReference type="GO" id="GO:0004674">
    <property type="term" value="F:protein serine/threonine kinase activity"/>
    <property type="evidence" value="ECO:0007669"/>
    <property type="project" value="UniProtKB-KW"/>
</dbReference>
<keyword evidence="4" id="KW-0723">Serine/threonine-protein kinase</keyword>
<keyword evidence="8" id="KW-0418">Kinase</keyword>
<evidence type="ECO:0000256" key="6">
    <source>
        <dbReference type="ARBA" id="ARBA00022741"/>
    </source>
</evidence>
<dbReference type="PROSITE" id="PS00916">
    <property type="entry name" value="PI3_4_KINASE_2"/>
    <property type="match status" value="1"/>
</dbReference>
<dbReference type="SUPFAM" id="SSF56112">
    <property type="entry name" value="Protein kinase-like (PK-like)"/>
    <property type="match status" value="1"/>
</dbReference>
<keyword evidence="9" id="KW-0067">ATP-binding</keyword>
<dbReference type="PROSITE" id="PS50290">
    <property type="entry name" value="PI3_4_KINASE_3"/>
    <property type="match status" value="1"/>
</dbReference>
<comment type="catalytic activity">
    <reaction evidence="13">
        <text>L-seryl-[protein] + ATP = O-phospho-L-seryl-[protein] + ADP + H(+)</text>
        <dbReference type="Rhea" id="RHEA:17989"/>
        <dbReference type="Rhea" id="RHEA-COMP:9863"/>
        <dbReference type="Rhea" id="RHEA-COMP:11604"/>
        <dbReference type="ChEBI" id="CHEBI:15378"/>
        <dbReference type="ChEBI" id="CHEBI:29999"/>
        <dbReference type="ChEBI" id="CHEBI:30616"/>
        <dbReference type="ChEBI" id="CHEBI:83421"/>
        <dbReference type="ChEBI" id="CHEBI:456216"/>
        <dbReference type="EC" id="2.7.11.1"/>
    </reaction>
</comment>
<dbReference type="InterPro" id="IPR018936">
    <property type="entry name" value="PI3/4_kinase_CS"/>
</dbReference>
<evidence type="ECO:0000256" key="1">
    <source>
        <dbReference type="ARBA" id="ARBA00004123"/>
    </source>
</evidence>
<evidence type="ECO:0000256" key="12">
    <source>
        <dbReference type="ARBA" id="ARBA00047899"/>
    </source>
</evidence>
<dbReference type="Pfam" id="PF00454">
    <property type="entry name" value="PI3_PI4_kinase"/>
    <property type="match status" value="1"/>
</dbReference>